<sequence length="60" mass="6614">MKKNLKAAAILGAGMIIGAALGVLYAPHKGAKARRRIAKWTQENKDLLMAKLRQPDLKHH</sequence>
<evidence type="ECO:0000256" key="1">
    <source>
        <dbReference type="SAM" id="Phobius"/>
    </source>
</evidence>
<keyword evidence="1" id="KW-0812">Transmembrane</keyword>
<evidence type="ECO:0000313" key="2">
    <source>
        <dbReference type="EMBL" id="WZN41399.1"/>
    </source>
</evidence>
<keyword evidence="1" id="KW-0472">Membrane</keyword>
<dbReference type="Proteomes" id="UP001485459">
    <property type="component" value="Chromosome"/>
</dbReference>
<organism evidence="2 3">
    <name type="scientific">Chitinophaga pollutisoli</name>
    <dbReference type="NCBI Taxonomy" id="3133966"/>
    <lineage>
        <taxon>Bacteria</taxon>
        <taxon>Pseudomonadati</taxon>
        <taxon>Bacteroidota</taxon>
        <taxon>Chitinophagia</taxon>
        <taxon>Chitinophagales</taxon>
        <taxon>Chitinophagaceae</taxon>
        <taxon>Chitinophaga</taxon>
    </lineage>
</organism>
<feature type="transmembrane region" description="Helical" evidence="1">
    <location>
        <begin position="6"/>
        <end position="26"/>
    </location>
</feature>
<keyword evidence="1" id="KW-1133">Transmembrane helix</keyword>
<dbReference type="EMBL" id="CP149822">
    <property type="protein sequence ID" value="WZN41399.1"/>
    <property type="molecule type" value="Genomic_DNA"/>
</dbReference>
<dbReference type="InterPro" id="IPR024623">
    <property type="entry name" value="YtxH"/>
</dbReference>
<proteinExistence type="predicted"/>
<keyword evidence="3" id="KW-1185">Reference proteome</keyword>
<reference evidence="3" key="1">
    <citation type="submission" date="2024-03" db="EMBL/GenBank/DDBJ databases">
        <title>Chitinophaga horti sp. nov., isolated from garden soil.</title>
        <authorList>
            <person name="Lee D.S."/>
            <person name="Han D.M."/>
            <person name="Baek J.H."/>
            <person name="Choi D.G."/>
            <person name="Jeon J.H."/>
            <person name="Jeon C.O."/>
        </authorList>
    </citation>
    <scope>NUCLEOTIDE SEQUENCE [LARGE SCALE GENOMIC DNA]</scope>
    <source>
        <strain evidence="3">GPA1</strain>
    </source>
</reference>
<accession>A0ABZ2YPN7</accession>
<protein>
    <submittedName>
        <fullName evidence="2">YtxH domain-containing protein</fullName>
    </submittedName>
</protein>
<name>A0ABZ2YPN7_9BACT</name>
<gene>
    <name evidence="2" type="ORF">WJU16_25880</name>
</gene>
<evidence type="ECO:0000313" key="3">
    <source>
        <dbReference type="Proteomes" id="UP001485459"/>
    </source>
</evidence>
<dbReference type="Pfam" id="PF12732">
    <property type="entry name" value="YtxH"/>
    <property type="match status" value="1"/>
</dbReference>
<dbReference type="RefSeq" id="WP_341836250.1">
    <property type="nucleotide sequence ID" value="NZ_CP149822.1"/>
</dbReference>